<feature type="domain" description="Gfo/Idh/MocA-like oxidoreductase N-terminal" evidence="2">
    <location>
        <begin position="4"/>
        <end position="111"/>
    </location>
</feature>
<dbReference type="PANTHER" id="PTHR43377:SF1">
    <property type="entry name" value="BILIVERDIN REDUCTASE A"/>
    <property type="match status" value="1"/>
</dbReference>
<gene>
    <name evidence="4" type="ORF">STH12_02022</name>
</gene>
<sequence>MDYYAVVGMGSIAKRHIKNLKFLYPNAQIYVASSSGKNFDLPEGASAVVSLSEIIALKPNYVVLASPASYHVETAKLLLENKIPVLIEKPLTAKFSDAAEFLNFYESKKYPPVAVGYCLRFLPSALAVKSFLESGGLGTVYNVHSVVGQFLPSWRSDKSYKDSVSAKAELGGGALLELSHELDYLQWIFGPLVLQHSWLRTTEELGLQVEEIANLIITTETGVYISVHLDFVQKATQRKCEFIGEKGNLYWDLVANTVTFKDSNSTSMIYADEQYDKNTMYLDMLKAFADVENLGRRELASVRTSAKVIELIQLAKQSNKGNVLS</sequence>
<dbReference type="Pfam" id="PF01408">
    <property type="entry name" value="GFO_IDH_MocA"/>
    <property type="match status" value="1"/>
</dbReference>
<feature type="domain" description="GFO/IDH/MocA-like oxidoreductase" evidence="3">
    <location>
        <begin position="127"/>
        <end position="249"/>
    </location>
</feature>
<dbReference type="Proteomes" id="UP000278437">
    <property type="component" value="Chromosome"/>
</dbReference>
<keyword evidence="5" id="KW-1185">Reference proteome</keyword>
<evidence type="ECO:0000313" key="4">
    <source>
        <dbReference type="EMBL" id="AZQ11110.1"/>
    </source>
</evidence>
<organism evidence="4 5">
    <name type="scientific">Shewanella khirikhana</name>
    <dbReference type="NCBI Taxonomy" id="1965282"/>
    <lineage>
        <taxon>Bacteria</taxon>
        <taxon>Pseudomonadati</taxon>
        <taxon>Pseudomonadota</taxon>
        <taxon>Gammaproteobacteria</taxon>
        <taxon>Alteromonadales</taxon>
        <taxon>Shewanellaceae</taxon>
        <taxon>Shewanella</taxon>
    </lineage>
</organism>
<proteinExistence type="predicted"/>
<dbReference type="EMBL" id="CP020373">
    <property type="protein sequence ID" value="AZQ11110.1"/>
    <property type="molecule type" value="Genomic_DNA"/>
</dbReference>
<dbReference type="InterPro" id="IPR055170">
    <property type="entry name" value="GFO_IDH_MocA-like_dom"/>
</dbReference>
<dbReference type="InterPro" id="IPR000683">
    <property type="entry name" value="Gfo/Idh/MocA-like_OxRdtase_N"/>
</dbReference>
<reference evidence="5" key="1">
    <citation type="submission" date="2017-03" db="EMBL/GenBank/DDBJ databases">
        <title>Full genome sequence of a non-lethal Shewanella isolate that potentiates virulence of Vibio parahaemolyticus causing acute hepatopancreatic necrosis disease (AHPND) in shrimp.</title>
        <authorList>
            <person name="Prachumwat A."/>
            <person name="Sritunyalucksana K."/>
        </authorList>
    </citation>
    <scope>NUCLEOTIDE SEQUENCE [LARGE SCALE GENOMIC DNA]</scope>
    <source>
        <strain evidence="5">TH2012</strain>
    </source>
</reference>
<dbReference type="PANTHER" id="PTHR43377">
    <property type="entry name" value="BILIVERDIN REDUCTASE A"/>
    <property type="match status" value="1"/>
</dbReference>
<dbReference type="Gene3D" id="3.30.360.10">
    <property type="entry name" value="Dihydrodipicolinate Reductase, domain 2"/>
    <property type="match status" value="1"/>
</dbReference>
<name>A0ABM7DBT4_9GAMM</name>
<accession>A0ABM7DBT4</accession>
<evidence type="ECO:0000259" key="2">
    <source>
        <dbReference type="Pfam" id="PF01408"/>
    </source>
</evidence>
<evidence type="ECO:0000256" key="1">
    <source>
        <dbReference type="ARBA" id="ARBA00022729"/>
    </source>
</evidence>
<dbReference type="SUPFAM" id="SSF51735">
    <property type="entry name" value="NAD(P)-binding Rossmann-fold domains"/>
    <property type="match status" value="1"/>
</dbReference>
<dbReference type="RefSeq" id="WP_126167415.1">
    <property type="nucleotide sequence ID" value="NZ_CP020373.1"/>
</dbReference>
<dbReference type="Gene3D" id="3.40.50.720">
    <property type="entry name" value="NAD(P)-binding Rossmann-like Domain"/>
    <property type="match status" value="1"/>
</dbReference>
<evidence type="ECO:0000259" key="3">
    <source>
        <dbReference type="Pfam" id="PF22725"/>
    </source>
</evidence>
<protein>
    <submittedName>
        <fullName evidence="4">Oxidoreductase</fullName>
    </submittedName>
</protein>
<evidence type="ECO:0000313" key="5">
    <source>
        <dbReference type="Proteomes" id="UP000278437"/>
    </source>
</evidence>
<dbReference type="SUPFAM" id="SSF55347">
    <property type="entry name" value="Glyceraldehyde-3-phosphate dehydrogenase-like, C-terminal domain"/>
    <property type="match status" value="1"/>
</dbReference>
<dbReference type="InterPro" id="IPR051450">
    <property type="entry name" value="Gfo/Idh/MocA_Oxidoreductases"/>
</dbReference>
<keyword evidence="1" id="KW-0732">Signal</keyword>
<dbReference type="InterPro" id="IPR036291">
    <property type="entry name" value="NAD(P)-bd_dom_sf"/>
</dbReference>
<dbReference type="Pfam" id="PF22725">
    <property type="entry name" value="GFO_IDH_MocA_C3"/>
    <property type="match status" value="1"/>
</dbReference>